<gene>
    <name evidence="2" type="ORF">PSON_ATCC_30995.1.T1100069</name>
</gene>
<reference evidence="2" key="1">
    <citation type="submission" date="2021-01" db="EMBL/GenBank/DDBJ databases">
        <authorList>
            <consortium name="Genoscope - CEA"/>
            <person name="William W."/>
        </authorList>
    </citation>
    <scope>NUCLEOTIDE SEQUENCE</scope>
</reference>
<dbReference type="Proteomes" id="UP000692954">
    <property type="component" value="Unassembled WGS sequence"/>
</dbReference>
<dbReference type="EMBL" id="CAJJDN010000110">
    <property type="protein sequence ID" value="CAD8116156.1"/>
    <property type="molecule type" value="Genomic_DNA"/>
</dbReference>
<dbReference type="AlphaFoldDB" id="A0A8S1QL12"/>
<dbReference type="OrthoDB" id="289117at2759"/>
<evidence type="ECO:0000313" key="2">
    <source>
        <dbReference type="EMBL" id="CAD8116156.1"/>
    </source>
</evidence>
<keyword evidence="3" id="KW-1185">Reference proteome</keyword>
<keyword evidence="1" id="KW-0812">Transmembrane</keyword>
<keyword evidence="1" id="KW-1133">Transmembrane helix</keyword>
<evidence type="ECO:0000256" key="1">
    <source>
        <dbReference type="SAM" id="Phobius"/>
    </source>
</evidence>
<feature type="transmembrane region" description="Helical" evidence="1">
    <location>
        <begin position="128"/>
        <end position="144"/>
    </location>
</feature>
<organism evidence="2 3">
    <name type="scientific">Paramecium sonneborni</name>
    <dbReference type="NCBI Taxonomy" id="65129"/>
    <lineage>
        <taxon>Eukaryota</taxon>
        <taxon>Sar</taxon>
        <taxon>Alveolata</taxon>
        <taxon>Ciliophora</taxon>
        <taxon>Intramacronucleata</taxon>
        <taxon>Oligohymenophorea</taxon>
        <taxon>Peniculida</taxon>
        <taxon>Parameciidae</taxon>
        <taxon>Paramecium</taxon>
    </lineage>
</organism>
<accession>A0A8S1QL12</accession>
<protein>
    <recommendedName>
        <fullName evidence="4">Transmembrane protein</fullName>
    </recommendedName>
</protein>
<evidence type="ECO:0008006" key="4">
    <source>
        <dbReference type="Google" id="ProtNLM"/>
    </source>
</evidence>
<keyword evidence="1" id="KW-0472">Membrane</keyword>
<sequence>MQRKVTLKRNAIFNENIRTITIKNQEEYMNNLKMQAIRLQIEKIVHLDPLLKSLLNSKPNRKQYARPLFKTQNNRSFMESKIKEEETRQRAKSSQGSNFGEMSLKYKRLTQRGLFKIKMHVNKIRRRFKRCVIAVCLLLTYFSYNPLFKKCKRFSRPRISILRSKPILDKLPILSQIDKTNTIDDSVMSKEPLAYLKKKNSSQGNFDIFIKRPIQQFIMRSNTQTYSQKRICKTEHSQVKSMFHINKKLIHDKMFLKSSSIKLLSMS</sequence>
<comment type="caution">
    <text evidence="2">The sequence shown here is derived from an EMBL/GenBank/DDBJ whole genome shotgun (WGS) entry which is preliminary data.</text>
</comment>
<proteinExistence type="predicted"/>
<name>A0A8S1QL12_9CILI</name>
<evidence type="ECO:0000313" key="3">
    <source>
        <dbReference type="Proteomes" id="UP000692954"/>
    </source>
</evidence>